<dbReference type="SUPFAM" id="SSF140931">
    <property type="entry name" value="Fic-like"/>
    <property type="match status" value="1"/>
</dbReference>
<dbReference type="Pfam" id="PF02661">
    <property type="entry name" value="Fic"/>
    <property type="match status" value="1"/>
</dbReference>
<keyword evidence="2" id="KW-0067">ATP-binding</keyword>
<dbReference type="InterPro" id="IPR036597">
    <property type="entry name" value="Fido-like_dom_sf"/>
</dbReference>
<keyword evidence="4" id="KW-0175">Coiled coil</keyword>
<organism evidence="6 7">
    <name type="scientific">Candidatus Falkowbacteria bacterium RIFOXYD2_FULL_34_120</name>
    <dbReference type="NCBI Taxonomy" id="1798007"/>
    <lineage>
        <taxon>Bacteria</taxon>
        <taxon>Candidatus Falkowiibacteriota</taxon>
    </lineage>
</organism>
<feature type="coiled-coil region" evidence="4">
    <location>
        <begin position="75"/>
        <end position="105"/>
    </location>
</feature>
<protein>
    <submittedName>
        <fullName evidence="6">Cell filamentation protein Fic</fullName>
    </submittedName>
</protein>
<feature type="domain" description="Fido" evidence="5">
    <location>
        <begin position="112"/>
        <end position="262"/>
    </location>
</feature>
<dbReference type="Gene3D" id="1.10.3290.10">
    <property type="entry name" value="Fido-like domain"/>
    <property type="match status" value="1"/>
</dbReference>
<dbReference type="GO" id="GO:0005524">
    <property type="term" value="F:ATP binding"/>
    <property type="evidence" value="ECO:0007669"/>
    <property type="project" value="UniProtKB-KW"/>
</dbReference>
<gene>
    <name evidence="6" type="ORF">A2531_06525</name>
</gene>
<evidence type="ECO:0000256" key="3">
    <source>
        <dbReference type="PIRSR" id="PIRSR640198-3"/>
    </source>
</evidence>
<dbReference type="InterPro" id="IPR003812">
    <property type="entry name" value="Fido"/>
</dbReference>
<evidence type="ECO:0000256" key="2">
    <source>
        <dbReference type="PIRSR" id="PIRSR640198-2"/>
    </source>
</evidence>
<proteinExistence type="predicted"/>
<feature type="site" description="Important for autoinhibition of adenylyltransferase activity" evidence="3">
    <location>
        <position position="64"/>
    </location>
</feature>
<evidence type="ECO:0000313" key="6">
    <source>
        <dbReference type="EMBL" id="OGF40171.1"/>
    </source>
</evidence>
<dbReference type="PANTHER" id="PTHR13504:SF38">
    <property type="entry name" value="FIDO DOMAIN-CONTAINING PROTEIN"/>
    <property type="match status" value="1"/>
</dbReference>
<dbReference type="AlphaFoldDB" id="A0A1F5TNT4"/>
<accession>A0A1F5TNT4</accession>
<name>A0A1F5TNT4_9BACT</name>
<evidence type="ECO:0000313" key="7">
    <source>
        <dbReference type="Proteomes" id="UP000177579"/>
    </source>
</evidence>
<dbReference type="PROSITE" id="PS51459">
    <property type="entry name" value="FIDO"/>
    <property type="match status" value="1"/>
</dbReference>
<dbReference type="EMBL" id="MFGO01000035">
    <property type="protein sequence ID" value="OGF40171.1"/>
    <property type="molecule type" value="Genomic_DNA"/>
</dbReference>
<comment type="caution">
    <text evidence="6">The sequence shown here is derived from an EMBL/GenBank/DDBJ whole genome shotgun (WGS) entry which is preliminary data.</text>
</comment>
<dbReference type="InterPro" id="IPR040198">
    <property type="entry name" value="Fido_containing"/>
</dbReference>
<dbReference type="PANTHER" id="PTHR13504">
    <property type="entry name" value="FIDO DOMAIN-CONTAINING PROTEIN DDB_G0283145"/>
    <property type="match status" value="1"/>
</dbReference>
<evidence type="ECO:0000256" key="1">
    <source>
        <dbReference type="PIRSR" id="PIRSR640198-1"/>
    </source>
</evidence>
<keyword evidence="2" id="KW-0547">Nucleotide-binding</keyword>
<dbReference type="Proteomes" id="UP000177579">
    <property type="component" value="Unassembled WGS sequence"/>
</dbReference>
<reference evidence="6 7" key="1">
    <citation type="journal article" date="2016" name="Nat. Commun.">
        <title>Thousands of microbial genomes shed light on interconnected biogeochemical processes in an aquifer system.</title>
        <authorList>
            <person name="Anantharaman K."/>
            <person name="Brown C.T."/>
            <person name="Hug L.A."/>
            <person name="Sharon I."/>
            <person name="Castelle C.J."/>
            <person name="Probst A.J."/>
            <person name="Thomas B.C."/>
            <person name="Singh A."/>
            <person name="Wilkins M.J."/>
            <person name="Karaoz U."/>
            <person name="Brodie E.L."/>
            <person name="Williams K.H."/>
            <person name="Hubbard S.S."/>
            <person name="Banfield J.F."/>
        </authorList>
    </citation>
    <scope>NUCLEOTIDE SEQUENCE [LARGE SCALE GENOMIC DNA]</scope>
</reference>
<feature type="active site" evidence="1">
    <location>
        <position position="194"/>
    </location>
</feature>
<feature type="binding site" evidence="2">
    <location>
        <begin position="238"/>
        <end position="239"/>
    </location>
    <ligand>
        <name>ATP</name>
        <dbReference type="ChEBI" id="CHEBI:30616"/>
    </ligand>
</feature>
<evidence type="ECO:0000256" key="4">
    <source>
        <dbReference type="SAM" id="Coils"/>
    </source>
</evidence>
<evidence type="ECO:0000259" key="5">
    <source>
        <dbReference type="PROSITE" id="PS51459"/>
    </source>
</evidence>
<sequence>MEPKFKHFDLEIIKPDFDSPLTSTILELEKLRNKVLGGTTPPDVFFQLKNIFHFLESLGSARIEGNNTTLSELVERKIEEKKENINEDFKEIENMERAMSFIEENTKAETIINRAFIFELQKIIVDGLRKEGDTNAGNYRGHDVSINKSNHKPPQFFKVSEYMDKLIEFANKKVDNQFELIITAISHHRFSWIHPFGNGNGRTVRALTYAMLIKQGFNVRNGRILNPTAIFCNDREKYYNMLSEADKGTREGMLIWCDYVLSGLLREINKIDKLSDKEYLIKNILMPAFDYSLERQFITKTEHDILKLIIKKDDMIISSSDLEPIFPNKIPAERSRIISRFKTKKMLLPLSQKGRKYTIGFYNSYLLRGIIEMLKKEGFASD</sequence>